<evidence type="ECO:0000256" key="2">
    <source>
        <dbReference type="ARBA" id="ARBA00008821"/>
    </source>
</evidence>
<evidence type="ECO:0000256" key="7">
    <source>
        <dbReference type="SAM" id="Phobius"/>
    </source>
</evidence>
<dbReference type="NCBIfam" id="TIGR00801">
    <property type="entry name" value="ncs2"/>
    <property type="match status" value="1"/>
</dbReference>
<evidence type="ECO:0000256" key="3">
    <source>
        <dbReference type="ARBA" id="ARBA00022448"/>
    </source>
</evidence>
<feature type="transmembrane region" description="Helical" evidence="7">
    <location>
        <begin position="45"/>
        <end position="65"/>
    </location>
</feature>
<dbReference type="PROSITE" id="PS01116">
    <property type="entry name" value="XANTH_URACIL_PERMASE"/>
    <property type="match status" value="1"/>
</dbReference>
<feature type="transmembrane region" description="Helical" evidence="7">
    <location>
        <begin position="77"/>
        <end position="94"/>
    </location>
</feature>
<keyword evidence="5 7" id="KW-1133">Transmembrane helix</keyword>
<comment type="subcellular location">
    <subcellularLocation>
        <location evidence="1">Membrane</location>
        <topology evidence="1">Multi-pass membrane protein</topology>
    </subcellularLocation>
</comment>
<dbReference type="InterPro" id="IPR006042">
    <property type="entry name" value="Xan_ur_permease"/>
</dbReference>
<feature type="transmembrane region" description="Helical" evidence="7">
    <location>
        <begin position="358"/>
        <end position="380"/>
    </location>
</feature>
<feature type="transmembrane region" description="Helical" evidence="7">
    <location>
        <begin position="136"/>
        <end position="153"/>
    </location>
</feature>
<comment type="caution">
    <text evidence="8">The sequence shown here is derived from an EMBL/GenBank/DDBJ whole genome shotgun (WGS) entry which is preliminary data.</text>
</comment>
<dbReference type="PANTHER" id="PTHR42810:SF2">
    <property type="entry name" value="PURINE PERMEASE C1399.01C-RELATED"/>
    <property type="match status" value="1"/>
</dbReference>
<gene>
    <name evidence="8" type="ORF">NDI38_12000</name>
</gene>
<evidence type="ECO:0000256" key="1">
    <source>
        <dbReference type="ARBA" id="ARBA00004141"/>
    </source>
</evidence>
<protein>
    <submittedName>
        <fullName evidence="8">Purine permease</fullName>
    </submittedName>
</protein>
<keyword evidence="3" id="KW-0813">Transport</keyword>
<keyword evidence="9" id="KW-1185">Reference proteome</keyword>
<dbReference type="PANTHER" id="PTHR42810">
    <property type="entry name" value="PURINE PERMEASE C1399.01C-RELATED"/>
    <property type="match status" value="1"/>
</dbReference>
<feature type="transmembrane region" description="Helical" evidence="7">
    <location>
        <begin position="443"/>
        <end position="466"/>
    </location>
</feature>
<feature type="transmembrane region" description="Helical" evidence="7">
    <location>
        <begin position="416"/>
        <end position="437"/>
    </location>
</feature>
<dbReference type="Proteomes" id="UP001476950">
    <property type="component" value="Unassembled WGS sequence"/>
</dbReference>
<reference evidence="8 9" key="1">
    <citation type="submission" date="2022-04" db="EMBL/GenBank/DDBJ databases">
        <title>Positive selection, recombination, and allopatry shape intraspecific diversity of widespread and dominant cyanobacteria.</title>
        <authorList>
            <person name="Wei J."/>
            <person name="Shu W."/>
            <person name="Hu C."/>
        </authorList>
    </citation>
    <scope>NUCLEOTIDE SEQUENCE [LARGE SCALE GENOMIC DNA]</scope>
    <source>
        <strain evidence="8 9">AS-A4</strain>
    </source>
</reference>
<dbReference type="NCBIfam" id="NF037981">
    <property type="entry name" value="NCS2_1"/>
    <property type="match status" value="1"/>
</dbReference>
<feature type="transmembrane region" description="Helical" evidence="7">
    <location>
        <begin position="386"/>
        <end position="404"/>
    </location>
</feature>
<evidence type="ECO:0000313" key="9">
    <source>
        <dbReference type="Proteomes" id="UP001476950"/>
    </source>
</evidence>
<dbReference type="RefSeq" id="WP_190448926.1">
    <property type="nucleotide sequence ID" value="NZ_JAMPLM010000009.1"/>
</dbReference>
<dbReference type="InterPro" id="IPR006043">
    <property type="entry name" value="NCS2"/>
</dbReference>
<dbReference type="EMBL" id="JAMPLM010000009">
    <property type="protein sequence ID" value="MEP1059161.1"/>
    <property type="molecule type" value="Genomic_DNA"/>
</dbReference>
<sequence>MAQREETRTLQELELPEAQGFPELSATGSELIYGLYDKPPVVESFFVAVQHVLAAFVGIVTPPLIICTSLGLDAANTSFIISMSLLASGICTFIQCKTFGPVGSGLLSLQGTSFAFLGAILGVAGTAIQAGRTPEQALSLIFGVCFFGAFANVMLSRFLHLLSKIVTPIVSGTLVMLIGLSLLKTGITSMGGGTAALKANTFANAQNMALGFGVFLIVIVLTLAKNQYIRMGAIAIGLFAGYVVSAFMGMVDFSIFSKLPLVSLPIPFRYGMSFEFSALIPFLILYPLTAIESVGDMTATSMVSKEPIAGPVYVRRIKAGVLADGLNSSLAALLNTFPITTFSQNTGVIQMTGVGSRYVGLFVAGILALLGLLPIVSGAFQSIPQPVLGGATTVMFGSIAVAGVKIVASEKLDRRATIIIAVSLALGLGVVFVPELFNNQPAIIKNMFASATSTGGLTAILLSWLLPQPSQADVAVPESVEVTDG</sequence>
<comment type="similarity">
    <text evidence="2">Belongs to the nucleobase:cation symporter-2 (NCS2) (TC 2.A.40) family.</text>
</comment>
<evidence type="ECO:0000313" key="8">
    <source>
        <dbReference type="EMBL" id="MEP1059161.1"/>
    </source>
</evidence>
<proteinExistence type="inferred from homology"/>
<feature type="transmembrane region" description="Helical" evidence="7">
    <location>
        <begin position="203"/>
        <end position="224"/>
    </location>
</feature>
<feature type="transmembrane region" description="Helical" evidence="7">
    <location>
        <begin position="106"/>
        <end position="130"/>
    </location>
</feature>
<keyword evidence="4 7" id="KW-0812">Transmembrane</keyword>
<feature type="transmembrane region" description="Helical" evidence="7">
    <location>
        <begin position="231"/>
        <end position="256"/>
    </location>
</feature>
<feature type="transmembrane region" description="Helical" evidence="7">
    <location>
        <begin position="276"/>
        <end position="295"/>
    </location>
</feature>
<evidence type="ECO:0000256" key="6">
    <source>
        <dbReference type="ARBA" id="ARBA00023136"/>
    </source>
</evidence>
<organism evidence="8 9">
    <name type="scientific">Stenomitos frigidus AS-A4</name>
    <dbReference type="NCBI Taxonomy" id="2933935"/>
    <lineage>
        <taxon>Bacteria</taxon>
        <taxon>Bacillati</taxon>
        <taxon>Cyanobacteriota</taxon>
        <taxon>Cyanophyceae</taxon>
        <taxon>Leptolyngbyales</taxon>
        <taxon>Leptolyngbyaceae</taxon>
        <taxon>Stenomitos</taxon>
    </lineage>
</organism>
<evidence type="ECO:0000256" key="4">
    <source>
        <dbReference type="ARBA" id="ARBA00022692"/>
    </source>
</evidence>
<accession>A0ABV0KJG7</accession>
<keyword evidence="6 7" id="KW-0472">Membrane</keyword>
<name>A0ABV0KJG7_9CYAN</name>
<dbReference type="Pfam" id="PF00860">
    <property type="entry name" value="Xan_ur_permease"/>
    <property type="match status" value="1"/>
</dbReference>
<feature type="transmembrane region" description="Helical" evidence="7">
    <location>
        <begin position="165"/>
        <end position="183"/>
    </location>
</feature>
<evidence type="ECO:0000256" key="5">
    <source>
        <dbReference type="ARBA" id="ARBA00022989"/>
    </source>
</evidence>